<dbReference type="InterPro" id="IPR016035">
    <property type="entry name" value="Acyl_Trfase/lysoPLipase"/>
</dbReference>
<organism evidence="4 5">
    <name type="scientific">Streptomyces parvus</name>
    <dbReference type="NCBI Taxonomy" id="66428"/>
    <lineage>
        <taxon>Bacteria</taxon>
        <taxon>Bacillati</taxon>
        <taxon>Actinomycetota</taxon>
        <taxon>Actinomycetes</taxon>
        <taxon>Kitasatosporales</taxon>
        <taxon>Streptomycetaceae</taxon>
        <taxon>Streptomyces</taxon>
    </lineage>
</organism>
<evidence type="ECO:0000313" key="4">
    <source>
        <dbReference type="EMBL" id="NEC22748.1"/>
    </source>
</evidence>
<dbReference type="Pfam" id="PF00698">
    <property type="entry name" value="Acyl_transf_1"/>
    <property type="match status" value="1"/>
</dbReference>
<reference evidence="4 5" key="1">
    <citation type="submission" date="2020-01" db="EMBL/GenBank/DDBJ databases">
        <title>Insect and environment-associated Actinomycetes.</title>
        <authorList>
            <person name="Currrie C."/>
            <person name="Chevrette M."/>
            <person name="Carlson C."/>
            <person name="Stubbendieck R."/>
            <person name="Wendt-Pienkowski E."/>
        </authorList>
    </citation>
    <scope>NUCLEOTIDE SEQUENCE [LARGE SCALE GENOMIC DNA]</scope>
    <source>
        <strain evidence="4 5">SID7590</strain>
    </source>
</reference>
<comment type="caution">
    <text evidence="4">The sequence shown here is derived from an EMBL/GenBank/DDBJ whole genome shotgun (WGS) entry which is preliminary data.</text>
</comment>
<keyword evidence="1 4" id="KW-0808">Transferase</keyword>
<dbReference type="PANTHER" id="PTHR43775:SF51">
    <property type="entry name" value="INACTIVE PHENOLPHTHIOCEROL SYNTHESIS POLYKETIDE SYNTHASE TYPE I PKS1-RELATED"/>
    <property type="match status" value="1"/>
</dbReference>
<dbReference type="PANTHER" id="PTHR43775">
    <property type="entry name" value="FATTY ACID SYNTHASE"/>
    <property type="match status" value="1"/>
</dbReference>
<dbReference type="SMART" id="SM00827">
    <property type="entry name" value="PKS_AT"/>
    <property type="match status" value="1"/>
</dbReference>
<gene>
    <name evidence="4" type="ORF">G3I50_31570</name>
</gene>
<sequence length="150" mass="15809">DALRSLARGRSEADVVTGRADLHGKTVFVFPGQGSQWAGMATELLDRSEVFADRLAACERALSAFTDWRVTDVLRGAEGAPPADRVDVVQSTLWAVMVSLAAVWRAHGVEPDVVIGHSQGEIAAACVAGALSLDDGARVVALRSRAIAED</sequence>
<evidence type="ECO:0000256" key="2">
    <source>
        <dbReference type="ARBA" id="ARBA00023268"/>
    </source>
</evidence>
<evidence type="ECO:0000256" key="1">
    <source>
        <dbReference type="ARBA" id="ARBA00022679"/>
    </source>
</evidence>
<name>A0A7K3S5L9_9ACTN</name>
<evidence type="ECO:0000313" key="5">
    <source>
        <dbReference type="Proteomes" id="UP000469670"/>
    </source>
</evidence>
<feature type="non-terminal residue" evidence="4">
    <location>
        <position position="150"/>
    </location>
</feature>
<dbReference type="SUPFAM" id="SSF52151">
    <property type="entry name" value="FabD/lysophospholipase-like"/>
    <property type="match status" value="1"/>
</dbReference>
<feature type="non-terminal residue" evidence="4">
    <location>
        <position position="1"/>
    </location>
</feature>
<dbReference type="InterPro" id="IPR050091">
    <property type="entry name" value="PKS_NRPS_Biosynth_Enz"/>
</dbReference>
<dbReference type="InterPro" id="IPR014043">
    <property type="entry name" value="Acyl_transferase_dom"/>
</dbReference>
<dbReference type="InterPro" id="IPR001227">
    <property type="entry name" value="Ac_transferase_dom_sf"/>
</dbReference>
<dbReference type="AlphaFoldDB" id="A0A7K3S5L9"/>
<dbReference type="RefSeq" id="WP_164207209.1">
    <property type="nucleotide sequence ID" value="NZ_JAAGMP010001396.1"/>
</dbReference>
<dbReference type="Proteomes" id="UP000469670">
    <property type="component" value="Unassembled WGS sequence"/>
</dbReference>
<dbReference type="Gene3D" id="3.40.366.10">
    <property type="entry name" value="Malonyl-Coenzyme A Acyl Carrier Protein, domain 2"/>
    <property type="match status" value="1"/>
</dbReference>
<dbReference type="GO" id="GO:0004312">
    <property type="term" value="F:fatty acid synthase activity"/>
    <property type="evidence" value="ECO:0007669"/>
    <property type="project" value="TreeGrafter"/>
</dbReference>
<keyword evidence="4" id="KW-0012">Acyltransferase</keyword>
<proteinExistence type="predicted"/>
<keyword evidence="2" id="KW-0511">Multifunctional enzyme</keyword>
<dbReference type="GO" id="GO:0006633">
    <property type="term" value="P:fatty acid biosynthetic process"/>
    <property type="evidence" value="ECO:0007669"/>
    <property type="project" value="TreeGrafter"/>
</dbReference>
<feature type="domain" description="Malonyl-CoA:ACP transacylase (MAT)" evidence="3">
    <location>
        <begin position="29"/>
        <end position="150"/>
    </location>
</feature>
<accession>A0A7K3S5L9</accession>
<protein>
    <submittedName>
        <fullName evidence="4">Acyltransferase domain-containing protein</fullName>
    </submittedName>
</protein>
<dbReference type="EMBL" id="JAAGMP010001396">
    <property type="protein sequence ID" value="NEC22748.1"/>
    <property type="molecule type" value="Genomic_DNA"/>
</dbReference>
<evidence type="ECO:0000259" key="3">
    <source>
        <dbReference type="SMART" id="SM00827"/>
    </source>
</evidence>